<protein>
    <submittedName>
        <fullName evidence="1">Uncharacterized protein</fullName>
    </submittedName>
</protein>
<name>A0A2P6NI90_9EUKA</name>
<gene>
    <name evidence="1" type="ORF">PROFUN_03806</name>
</gene>
<comment type="caution">
    <text evidence="1">The sequence shown here is derived from an EMBL/GenBank/DDBJ whole genome shotgun (WGS) entry which is preliminary data.</text>
</comment>
<sequence>MRCYVSYPLHKYHSRTTTTPRTHARLTHDFQCIIRIDVSYLNLIYFDLNSLSLNSLLPFNHLNGYAMDQYQAGYSASMHSSVFGDIMESTGVLSTTTYAHSISIGGGNMGDIIVAGQDNYKPSLCVPGSVCTVMQVLLEASDSRHVIHSLSNNSHTFELNQVSEISMKLPDGYKILPAISSSEQPVIGFHLNAKSDFSFAVESVYFSPSVKPQNPRATVTIFRVNPRLQSFERLMTYYDRQSGRVAAYLGTGSTGSYVFGESTF</sequence>
<evidence type="ECO:0000313" key="2">
    <source>
        <dbReference type="Proteomes" id="UP000241769"/>
    </source>
</evidence>
<reference evidence="1 2" key="1">
    <citation type="journal article" date="2018" name="Genome Biol. Evol.">
        <title>Multiple Roots of Fruiting Body Formation in Amoebozoa.</title>
        <authorList>
            <person name="Hillmann F."/>
            <person name="Forbes G."/>
            <person name="Novohradska S."/>
            <person name="Ferling I."/>
            <person name="Riege K."/>
            <person name="Groth M."/>
            <person name="Westermann M."/>
            <person name="Marz M."/>
            <person name="Spaller T."/>
            <person name="Winckler T."/>
            <person name="Schaap P."/>
            <person name="Glockner G."/>
        </authorList>
    </citation>
    <scope>NUCLEOTIDE SEQUENCE [LARGE SCALE GENOMIC DNA]</scope>
    <source>
        <strain evidence="1 2">Jena</strain>
    </source>
</reference>
<proteinExistence type="predicted"/>
<dbReference type="EMBL" id="MDYQ01000078">
    <property type="protein sequence ID" value="PRP83651.1"/>
    <property type="molecule type" value="Genomic_DNA"/>
</dbReference>
<accession>A0A2P6NI90</accession>
<organism evidence="1 2">
    <name type="scientific">Planoprotostelium fungivorum</name>
    <dbReference type="NCBI Taxonomy" id="1890364"/>
    <lineage>
        <taxon>Eukaryota</taxon>
        <taxon>Amoebozoa</taxon>
        <taxon>Evosea</taxon>
        <taxon>Variosea</taxon>
        <taxon>Cavosteliida</taxon>
        <taxon>Cavosteliaceae</taxon>
        <taxon>Planoprotostelium</taxon>
    </lineage>
</organism>
<dbReference type="Proteomes" id="UP000241769">
    <property type="component" value="Unassembled WGS sequence"/>
</dbReference>
<dbReference type="AlphaFoldDB" id="A0A2P6NI90"/>
<evidence type="ECO:0000313" key="1">
    <source>
        <dbReference type="EMBL" id="PRP83651.1"/>
    </source>
</evidence>
<dbReference type="InParanoid" id="A0A2P6NI90"/>
<keyword evidence="2" id="KW-1185">Reference proteome</keyword>